<sequence>MMSHEKSNASEDAEITIDQYSEDNDNIMIKSTLQDDILKMLLKARFEGKTKMGPDVLPLVKQLANCLIMECCHRAGRLAIKEGCTEINVEHIEKCLNQIVSMVFIKIA</sequence>
<keyword evidence="3" id="KW-0238">DNA-binding</keyword>
<dbReference type="GO" id="GO:0003677">
    <property type="term" value="F:DNA binding"/>
    <property type="evidence" value="ECO:0007669"/>
    <property type="project" value="UniProtKB-KW"/>
</dbReference>
<dbReference type="InterPro" id="IPR009072">
    <property type="entry name" value="Histone-fold"/>
</dbReference>
<organism evidence="5 6">
    <name type="scientific">Papilio machaon</name>
    <name type="common">Old World swallowtail butterfly</name>
    <dbReference type="NCBI Taxonomy" id="76193"/>
    <lineage>
        <taxon>Eukaryota</taxon>
        <taxon>Metazoa</taxon>
        <taxon>Ecdysozoa</taxon>
        <taxon>Arthropoda</taxon>
        <taxon>Hexapoda</taxon>
        <taxon>Insecta</taxon>
        <taxon>Pterygota</taxon>
        <taxon>Neoptera</taxon>
        <taxon>Endopterygota</taxon>
        <taxon>Lepidoptera</taxon>
        <taxon>Glossata</taxon>
        <taxon>Ditrysia</taxon>
        <taxon>Papilionoidea</taxon>
        <taxon>Papilionidae</taxon>
        <taxon>Papilioninae</taxon>
        <taxon>Papilio</taxon>
    </lineage>
</organism>
<proteinExistence type="inferred from homology"/>
<dbReference type="InParanoid" id="A0A194QY70"/>
<evidence type="ECO:0000256" key="2">
    <source>
        <dbReference type="ARBA" id="ARBA00022763"/>
    </source>
</evidence>
<keyword evidence="2" id="KW-0227">DNA damage</keyword>
<gene>
    <name evidence="5" type="ORF">RR48_09622</name>
</gene>
<dbReference type="Proteomes" id="UP000053240">
    <property type="component" value="Unassembled WGS sequence"/>
</dbReference>
<evidence type="ECO:0000256" key="3">
    <source>
        <dbReference type="ARBA" id="ARBA00023125"/>
    </source>
</evidence>
<accession>A0A194QY70</accession>
<dbReference type="AlphaFoldDB" id="A0A194QY70"/>
<reference evidence="5 6" key="1">
    <citation type="journal article" date="2015" name="Nat. Commun.">
        <title>Outbred genome sequencing and CRISPR/Cas9 gene editing in butterflies.</title>
        <authorList>
            <person name="Li X."/>
            <person name="Fan D."/>
            <person name="Zhang W."/>
            <person name="Liu G."/>
            <person name="Zhang L."/>
            <person name="Zhao L."/>
            <person name="Fang X."/>
            <person name="Chen L."/>
            <person name="Dong Y."/>
            <person name="Chen Y."/>
            <person name="Ding Y."/>
            <person name="Zhao R."/>
            <person name="Feng M."/>
            <person name="Zhu Y."/>
            <person name="Feng Y."/>
            <person name="Jiang X."/>
            <person name="Zhu D."/>
            <person name="Xiang H."/>
            <person name="Feng X."/>
            <person name="Li S."/>
            <person name="Wang J."/>
            <person name="Zhang G."/>
            <person name="Kronforst M.R."/>
            <person name="Wang W."/>
        </authorList>
    </citation>
    <scope>NUCLEOTIDE SEQUENCE [LARGE SCALE GENOMIC DNA]</scope>
    <source>
        <strain evidence="5">Ya'a_city_454_Pm</strain>
        <tissue evidence="5">Whole body</tissue>
    </source>
</reference>
<dbReference type="STRING" id="76193.A0A194QY70"/>
<dbReference type="Gene3D" id="6.10.130.30">
    <property type="match status" value="1"/>
</dbReference>
<dbReference type="InterPro" id="IPR018552">
    <property type="entry name" value="CENP-X"/>
</dbReference>
<comment type="similarity">
    <text evidence="1">Belongs to the CENP-X/MHF2 family.</text>
</comment>
<evidence type="ECO:0000256" key="4">
    <source>
        <dbReference type="ARBA" id="ARBA00023204"/>
    </source>
</evidence>
<evidence type="ECO:0000313" key="6">
    <source>
        <dbReference type="Proteomes" id="UP000053240"/>
    </source>
</evidence>
<keyword evidence="4" id="KW-0234">DNA repair</keyword>
<evidence type="ECO:0000256" key="1">
    <source>
        <dbReference type="ARBA" id="ARBA00009359"/>
    </source>
</evidence>
<evidence type="ECO:0000313" key="5">
    <source>
        <dbReference type="EMBL" id="KPJ10488.1"/>
    </source>
</evidence>
<dbReference type="EMBL" id="KQ460949">
    <property type="protein sequence ID" value="KPJ10488.1"/>
    <property type="molecule type" value="Genomic_DNA"/>
</dbReference>
<keyword evidence="6" id="KW-1185">Reference proteome</keyword>
<dbReference type="CDD" id="cd22921">
    <property type="entry name" value="HFD_CENP-X"/>
    <property type="match status" value="1"/>
</dbReference>
<name>A0A194QY70_PAPMA</name>
<dbReference type="GO" id="GO:0006281">
    <property type="term" value="P:DNA repair"/>
    <property type="evidence" value="ECO:0007669"/>
    <property type="project" value="UniProtKB-KW"/>
</dbReference>
<dbReference type="GO" id="GO:0046982">
    <property type="term" value="F:protein heterodimerization activity"/>
    <property type="evidence" value="ECO:0007669"/>
    <property type="project" value="InterPro"/>
</dbReference>
<dbReference type="GO" id="GO:0051382">
    <property type="term" value="P:kinetochore assembly"/>
    <property type="evidence" value="ECO:0007669"/>
    <property type="project" value="InterPro"/>
</dbReference>
<protein>
    <submittedName>
        <fullName evidence="5">Uncharacterized protein</fullName>
    </submittedName>
</protein>
<dbReference type="SUPFAM" id="SSF47113">
    <property type="entry name" value="Histone-fold"/>
    <property type="match status" value="1"/>
</dbReference>
<dbReference type="Pfam" id="PF09415">
    <property type="entry name" value="CENP-X"/>
    <property type="match status" value="1"/>
</dbReference>